<dbReference type="Proteomes" id="UP000027073">
    <property type="component" value="Unassembled WGS sequence"/>
</dbReference>
<reference evidence="5" key="1">
    <citation type="journal article" date="2014" name="Proc. Natl. Acad. Sci. U.S.A.">
        <title>Extensive sampling of basidiomycete genomes demonstrates inadequacy of the white-rot/brown-rot paradigm for wood decay fungi.</title>
        <authorList>
            <person name="Riley R."/>
            <person name="Salamov A.A."/>
            <person name="Brown D.W."/>
            <person name="Nagy L.G."/>
            <person name="Floudas D."/>
            <person name="Held B.W."/>
            <person name="Levasseur A."/>
            <person name="Lombard V."/>
            <person name="Morin E."/>
            <person name="Otillar R."/>
            <person name="Lindquist E.A."/>
            <person name="Sun H."/>
            <person name="LaButti K.M."/>
            <person name="Schmutz J."/>
            <person name="Jabbour D."/>
            <person name="Luo H."/>
            <person name="Baker S.E."/>
            <person name="Pisabarro A.G."/>
            <person name="Walton J.D."/>
            <person name="Blanchette R.A."/>
            <person name="Henrissat B."/>
            <person name="Martin F."/>
            <person name="Cullen D."/>
            <person name="Hibbett D.S."/>
            <person name="Grigoriev I.V."/>
        </authorList>
    </citation>
    <scope>NUCLEOTIDE SEQUENCE [LARGE SCALE GENOMIC DNA]</scope>
    <source>
        <strain evidence="5">PC15</strain>
    </source>
</reference>
<dbReference type="Pfam" id="PF18758">
    <property type="entry name" value="KDZ"/>
    <property type="match status" value="1"/>
</dbReference>
<dbReference type="PANTHER" id="PTHR33096:SF1">
    <property type="entry name" value="CXC1-LIKE CYSTEINE CLUSTER ASSOCIATED WITH KDZ TRANSPOSASES DOMAIN-CONTAINING PROTEIN"/>
    <property type="match status" value="1"/>
</dbReference>
<dbReference type="EMBL" id="KL198010">
    <property type="protein sequence ID" value="KDQ26069.1"/>
    <property type="molecule type" value="Genomic_DNA"/>
</dbReference>
<dbReference type="OrthoDB" id="2804062at2759"/>
<dbReference type="HOGENOM" id="CLU_003703_13_0_1"/>
<feature type="region of interest" description="Disordered" evidence="2">
    <location>
        <begin position="945"/>
        <end position="975"/>
    </location>
</feature>
<keyword evidence="1" id="KW-0175">Coiled coil</keyword>
<evidence type="ECO:0000259" key="3">
    <source>
        <dbReference type="Pfam" id="PF18803"/>
    </source>
</evidence>
<feature type="region of interest" description="Disordered" evidence="2">
    <location>
        <begin position="1"/>
        <end position="23"/>
    </location>
</feature>
<dbReference type="Pfam" id="PF18803">
    <property type="entry name" value="CxC2"/>
    <property type="match status" value="1"/>
</dbReference>
<evidence type="ECO:0000313" key="4">
    <source>
        <dbReference type="EMBL" id="KDQ26069.1"/>
    </source>
</evidence>
<protein>
    <recommendedName>
        <fullName evidence="3">CxC2-like cysteine cluster KDZ transposase-associated domain-containing protein</fullName>
    </recommendedName>
</protein>
<dbReference type="InterPro" id="IPR040521">
    <property type="entry name" value="KDZ"/>
</dbReference>
<accession>A0A067NDY9</accession>
<feature type="coiled-coil region" evidence="1">
    <location>
        <begin position="744"/>
        <end position="783"/>
    </location>
</feature>
<organism evidence="4 5">
    <name type="scientific">Pleurotus ostreatus (strain PC15)</name>
    <name type="common">Oyster mushroom</name>
    <dbReference type="NCBI Taxonomy" id="1137138"/>
    <lineage>
        <taxon>Eukaryota</taxon>
        <taxon>Fungi</taxon>
        <taxon>Dikarya</taxon>
        <taxon>Basidiomycota</taxon>
        <taxon>Agaricomycotina</taxon>
        <taxon>Agaricomycetes</taxon>
        <taxon>Agaricomycetidae</taxon>
        <taxon>Agaricales</taxon>
        <taxon>Pleurotineae</taxon>
        <taxon>Pleurotaceae</taxon>
        <taxon>Pleurotus</taxon>
    </lineage>
</organism>
<dbReference type="STRING" id="1137138.A0A067NDY9"/>
<dbReference type="AlphaFoldDB" id="A0A067NDY9"/>
<evidence type="ECO:0000256" key="1">
    <source>
        <dbReference type="SAM" id="Coils"/>
    </source>
</evidence>
<dbReference type="InterPro" id="IPR041457">
    <property type="entry name" value="CxC2_KDZ-assoc"/>
</dbReference>
<evidence type="ECO:0000313" key="5">
    <source>
        <dbReference type="Proteomes" id="UP000027073"/>
    </source>
</evidence>
<dbReference type="VEuPathDB" id="FungiDB:PLEOSDRAFT_1106947"/>
<gene>
    <name evidence="4" type="ORF">PLEOSDRAFT_1106947</name>
</gene>
<feature type="compositionally biased region" description="Basic and acidic residues" evidence="2">
    <location>
        <begin position="123"/>
        <end position="133"/>
    </location>
</feature>
<dbReference type="PANTHER" id="PTHR33096">
    <property type="entry name" value="CXC2 DOMAIN-CONTAINING PROTEIN"/>
    <property type="match status" value="1"/>
</dbReference>
<feature type="region of interest" description="Disordered" evidence="2">
    <location>
        <begin position="112"/>
        <end position="134"/>
    </location>
</feature>
<name>A0A067NDY9_PLEO1</name>
<dbReference type="InParanoid" id="A0A067NDY9"/>
<feature type="domain" description="CxC2-like cysteine cluster KDZ transposase-associated" evidence="3">
    <location>
        <begin position="237"/>
        <end position="342"/>
    </location>
</feature>
<sequence length="1076" mass="122016">MSSSHGTRKRKRHTTTFSLSRGSQIQPVTSGTINITQDVLIAAPQEHQVAARISRSVQRSANGRLMASTTTTYGERALPNKEVSLASRPDTQMNLSAGAESASANAEADVGINLHHPNSNSHHTNDGSHRADDNDLDTQINTVDEELPALHRQQSWAAQQHQTYLEEFYRLEGRGSANGDSNLSHVCHNDENEGKYRCIDCLDTNLYCLTCILHQHCRSPLHRIEVWENKHFVRTSLRALGLVIQLGHSHEETCALPGILRKSLYIIDTSGIHIVSVRFCRCRFLGEDIQLLRYRWYPASPTAPRTAFTLDLLNTFQLLTLQGKVSAYDFYLLIERKTDNAGIKGLQLRYDQFLICVRQFRHLRMLKRAGLGMDPEPVSSTKDGGYAVDCPACPHPGINIPANWETEPESTRWRYGLILTIDANFRLKNKDRHLENDKALGDGWGHWVPEGPYKSHLNMNANDPEPNLCDSELRAVDHANKRRSNGYISTGVAGVVCARHGLVRRNGLGNLQKGERYANTDFIVLSTLKNNPFVRLVLSYDICCQWSRNFRDRMANIPESMCLSDEALDRVSYVIPKFHLYGHGSKCQTTYSLSYIPWSAETDGEDPERWWAHINPVSMSTKIMGPGSRMDTIDDHAAAWNWRKIVDLGNSLHGRFQKAISMSARHTALHDEYTAEFNEEDITAWKQMIIDWESDRTKPNPFEEIDTYSSMAAVRLELAREEVTELTRTQSNSPNEFLYKGLEIEELQRVVSMSQKEKTTLQAAELQERRNNLGRRIELWRVEQAQHMPSIASDLEPRAGLTPETANLFLPSQLPLSAVLAPMQTREARICVAQADDSLLELRRLLRITAGLVNYKYTQVGFGQGPNTRARSQITRFKSKITLTAERYRAAYQALLCLDPQGSWITRLRKLEDNDIQWPTRNPDEAEGTREISWIWRARTVRPMLQHDPHAPPSSSSPSQTPLSTPEAVVPNSASDSEIGEALRVEWAKSHARAARWGEEVLLVIEEMRRVAAYLSWKAEWWKTRCGQRPDANAELQEGIEAYATRQNATLSVMRSQFAALWLPDLHGHNMVLRDT</sequence>
<evidence type="ECO:0000256" key="2">
    <source>
        <dbReference type="SAM" id="MobiDB-lite"/>
    </source>
</evidence>
<proteinExistence type="predicted"/>
<feature type="compositionally biased region" description="Basic residues" evidence="2">
    <location>
        <begin position="1"/>
        <end position="14"/>
    </location>
</feature>
<feature type="compositionally biased region" description="Low complexity" evidence="2">
    <location>
        <begin position="953"/>
        <end position="966"/>
    </location>
</feature>